<dbReference type="SFLD" id="SFLDG01129">
    <property type="entry name" value="C1.5:_HAD__Beta-PGM__Phosphata"/>
    <property type="match status" value="1"/>
</dbReference>
<name>A0A1H3E5B3_9EURY</name>
<dbReference type="PANTHER" id="PTHR43481">
    <property type="entry name" value="FRUCTOSE-1-PHOSPHATE PHOSPHATASE"/>
    <property type="match status" value="1"/>
</dbReference>
<dbReference type="NCBIfam" id="TIGR01509">
    <property type="entry name" value="HAD-SF-IA-v3"/>
    <property type="match status" value="1"/>
</dbReference>
<dbReference type="EMBL" id="FNPB01000002">
    <property type="protein sequence ID" value="SDX73089.1"/>
    <property type="molecule type" value="Genomic_DNA"/>
</dbReference>
<dbReference type="GO" id="GO:0050308">
    <property type="term" value="F:sugar-phosphatase activity"/>
    <property type="evidence" value="ECO:0007669"/>
    <property type="project" value="TreeGrafter"/>
</dbReference>
<evidence type="ECO:0000313" key="3">
    <source>
        <dbReference type="Proteomes" id="UP000199170"/>
    </source>
</evidence>
<accession>A0A1H3E5B3</accession>
<dbReference type="PANTHER" id="PTHR43481:SF4">
    <property type="entry name" value="GLYCEROL-1-PHOSPHATE PHOSPHOHYDROLASE 1-RELATED"/>
    <property type="match status" value="1"/>
</dbReference>
<dbReference type="InterPro" id="IPR006439">
    <property type="entry name" value="HAD-SF_hydro_IA"/>
</dbReference>
<dbReference type="NCBIfam" id="TIGR01549">
    <property type="entry name" value="HAD-SF-IA-v1"/>
    <property type="match status" value="1"/>
</dbReference>
<gene>
    <name evidence="2" type="ORF">SAMN04487946_10215</name>
</gene>
<sequence length="218" mass="23456">MDLPDGAVLFDMDGVLVDSETYWHRFEDEWVFATAVASGDPAHEEVTGMSYGEIYDYLDREYGTAVSKAEFVSAYDDRATSLYGEDVALTDGVPDLFDTLRAAGRPLAIVSSAPQAWISIVRERFALGDLDLVLSAEDIDEPGKPEPHIYERAAAALGCDPADCVVVEDSVNGIEAAVRAGAFTVAYRTTHNAALDLSQADLVAEGPEGLRDVFLGEA</sequence>
<reference evidence="3" key="1">
    <citation type="submission" date="2016-10" db="EMBL/GenBank/DDBJ databases">
        <authorList>
            <person name="Varghese N."/>
            <person name="Submissions S."/>
        </authorList>
    </citation>
    <scope>NUCLEOTIDE SEQUENCE [LARGE SCALE GENOMIC DNA]</scope>
    <source>
        <strain evidence="3">CGMCC 1.10118</strain>
    </source>
</reference>
<evidence type="ECO:0000313" key="2">
    <source>
        <dbReference type="EMBL" id="SDX73089.1"/>
    </source>
</evidence>
<organism evidence="2 3">
    <name type="scientific">Halobellus clavatus</name>
    <dbReference type="NCBI Taxonomy" id="660517"/>
    <lineage>
        <taxon>Archaea</taxon>
        <taxon>Methanobacteriati</taxon>
        <taxon>Methanobacteriota</taxon>
        <taxon>Stenosarchaea group</taxon>
        <taxon>Halobacteria</taxon>
        <taxon>Halobacteriales</taxon>
        <taxon>Haloferacaceae</taxon>
        <taxon>Halobellus</taxon>
    </lineage>
</organism>
<dbReference type="AlphaFoldDB" id="A0A1H3E5B3"/>
<dbReference type="SUPFAM" id="SSF56784">
    <property type="entry name" value="HAD-like"/>
    <property type="match status" value="1"/>
</dbReference>
<dbReference type="STRING" id="660517.SAMN04487946_10215"/>
<proteinExistence type="inferred from homology"/>
<dbReference type="Pfam" id="PF00702">
    <property type="entry name" value="Hydrolase"/>
    <property type="match status" value="1"/>
</dbReference>
<evidence type="ECO:0000256" key="1">
    <source>
        <dbReference type="ARBA" id="ARBA00007958"/>
    </source>
</evidence>
<dbReference type="InterPro" id="IPR051806">
    <property type="entry name" value="HAD-like_SPP"/>
</dbReference>
<protein>
    <submittedName>
        <fullName evidence="2">Haloacid dehalogenase superfamily, subfamily IA, variant 3 with third motif having DD or ED/haloacid dehalogenase superfamily, subfamily IA, variant 1 with third motif having Dx(3-4)D or Dx(3-4)E</fullName>
    </submittedName>
</protein>
<dbReference type="Proteomes" id="UP000199170">
    <property type="component" value="Unassembled WGS sequence"/>
</dbReference>
<dbReference type="InterPro" id="IPR036412">
    <property type="entry name" value="HAD-like_sf"/>
</dbReference>
<keyword evidence="3" id="KW-1185">Reference proteome</keyword>
<dbReference type="InterPro" id="IPR023214">
    <property type="entry name" value="HAD_sf"/>
</dbReference>
<dbReference type="Gene3D" id="1.10.150.240">
    <property type="entry name" value="Putative phosphatase, domain 2"/>
    <property type="match status" value="1"/>
</dbReference>
<dbReference type="InterPro" id="IPR023198">
    <property type="entry name" value="PGP-like_dom2"/>
</dbReference>
<comment type="similarity">
    <text evidence="1">Belongs to the HAD-like hydrolase superfamily.</text>
</comment>
<dbReference type="SFLD" id="SFLDS00003">
    <property type="entry name" value="Haloacid_Dehalogenase"/>
    <property type="match status" value="1"/>
</dbReference>
<dbReference type="Gene3D" id="3.40.50.1000">
    <property type="entry name" value="HAD superfamily/HAD-like"/>
    <property type="match status" value="1"/>
</dbReference>
<dbReference type="OrthoDB" id="372285at2157"/>